<dbReference type="AlphaFoldDB" id="A0A3Q3J538"/>
<name>A0A3Q3J538_MONAL</name>
<feature type="transmembrane region" description="Helical" evidence="1">
    <location>
        <begin position="552"/>
        <end position="570"/>
    </location>
</feature>
<reference evidence="2" key="1">
    <citation type="submission" date="2025-08" db="UniProtKB">
        <authorList>
            <consortium name="Ensembl"/>
        </authorList>
    </citation>
    <scope>IDENTIFICATION</scope>
</reference>
<organism evidence="2 3">
    <name type="scientific">Monopterus albus</name>
    <name type="common">Swamp eel</name>
    <dbReference type="NCBI Taxonomy" id="43700"/>
    <lineage>
        <taxon>Eukaryota</taxon>
        <taxon>Metazoa</taxon>
        <taxon>Chordata</taxon>
        <taxon>Craniata</taxon>
        <taxon>Vertebrata</taxon>
        <taxon>Euteleostomi</taxon>
        <taxon>Actinopterygii</taxon>
        <taxon>Neopterygii</taxon>
        <taxon>Teleostei</taxon>
        <taxon>Neoteleostei</taxon>
        <taxon>Acanthomorphata</taxon>
        <taxon>Anabantaria</taxon>
        <taxon>Synbranchiformes</taxon>
        <taxon>Synbranchidae</taxon>
        <taxon>Monopterus</taxon>
    </lineage>
</organism>
<dbReference type="PANTHER" id="PTHR10424:SF80">
    <property type="entry name" value="ENVELOPE GLYCOPROTEIN"/>
    <property type="match status" value="1"/>
</dbReference>
<evidence type="ECO:0000256" key="1">
    <source>
        <dbReference type="SAM" id="Phobius"/>
    </source>
</evidence>
<dbReference type="PANTHER" id="PTHR10424">
    <property type="entry name" value="VIRAL ENVELOPE PROTEIN"/>
    <property type="match status" value="1"/>
</dbReference>
<keyword evidence="1" id="KW-0472">Membrane</keyword>
<dbReference type="InterPro" id="IPR018154">
    <property type="entry name" value="TLV/ENV_coat_polyprotein"/>
</dbReference>
<accession>A0A3Q3J538</accession>
<proteinExistence type="predicted"/>
<keyword evidence="1" id="KW-1133">Transmembrane helix</keyword>
<keyword evidence="1" id="KW-0812">Transmembrane</keyword>
<keyword evidence="3" id="KW-1185">Reference proteome</keyword>
<dbReference type="Proteomes" id="UP000261600">
    <property type="component" value="Unplaced"/>
</dbReference>
<protein>
    <submittedName>
        <fullName evidence="2">Uncharacterized protein</fullName>
    </submittedName>
</protein>
<dbReference type="Ensembl" id="ENSMALT00000008538.1">
    <property type="protein sequence ID" value="ENSMALP00000008362.1"/>
    <property type="gene ID" value="ENSMALG00000005932.1"/>
</dbReference>
<feature type="transmembrane region" description="Helical" evidence="1">
    <location>
        <begin position="12"/>
        <end position="31"/>
    </location>
</feature>
<sequence length="625" mass="69542">MVWHVLHPPSRGVLGATAVITLLIVIPILWWEKSTQPTQTPHSKREVQTRDYCLHTYGGLDLQYIKGTNVTFQFDLCDVIDCGTDHCSWRRYDVYLCPESGVNERCVGQLVRTRNDRQCNPLLLSIVHLTTTGYTGPVPSSFNGEDVTWAAHSPKMLYFILGVDHSGTDTKALIKLSEIVNTGTAEGENSSDQKEIIAIDYNKLTYRDIVKLATGYDEKNVWLNWLTKTAKEQGMEDCIACASARPYLFTTPAPLYPNNDTWGYGCMLKLTKEPSPFNCTTLASIYPPISNKTLVGAFNPSAGYRNYTCFNFTTRDTPVAQLGAINRTWCSAIVPDGHTHIGPWARGGLYWYCGAHRLFVQIPQKGVGICAMVRLCAPLALIGTRGMVHRRRHVITRRVISSFDLSLNSPTYIDAIGVPRGVPDECKLADQIAAGFESLPIVSALFPVTPNKNVDCINYVHYNVLRLANLTRDAVEGLSEQLAPTSLMAVQNRMALDMLLAFLTTQLLMDHDGSVTRALEGLRTLSKTMHEHSGIDNPIDAWFNRMFGKWKGVIVSVLITVAIMITVLITCGCCCVPCIRSLCNRLITTAIEGRDRDMNPKQMIPLLEQEEGIDECEKVSCPNEQ</sequence>
<reference evidence="2" key="2">
    <citation type="submission" date="2025-09" db="UniProtKB">
        <authorList>
            <consortium name="Ensembl"/>
        </authorList>
    </citation>
    <scope>IDENTIFICATION</scope>
</reference>
<dbReference type="SUPFAM" id="SSF58069">
    <property type="entry name" value="Virus ectodomain"/>
    <property type="match status" value="1"/>
</dbReference>
<dbReference type="Gene3D" id="1.10.287.210">
    <property type="match status" value="1"/>
</dbReference>
<evidence type="ECO:0000313" key="2">
    <source>
        <dbReference type="Ensembl" id="ENSMALP00000008362.1"/>
    </source>
</evidence>
<dbReference type="STRING" id="43700.ENSMALP00000008362"/>
<evidence type="ECO:0000313" key="3">
    <source>
        <dbReference type="Proteomes" id="UP000261600"/>
    </source>
</evidence>